<evidence type="ECO:0000256" key="1">
    <source>
        <dbReference type="SAM" id="Phobius"/>
    </source>
</evidence>
<gene>
    <name evidence="2" type="ORF">ENT66_01135</name>
</gene>
<feature type="transmembrane region" description="Helical" evidence="1">
    <location>
        <begin position="38"/>
        <end position="53"/>
    </location>
</feature>
<proteinExistence type="predicted"/>
<sequence>MKNKIDHKIFIRNLEFSIFIFSAIFIFLSFLILRDLKYVFSLIAGIGIAYLNLRSTKNDGIKVLEGVKNGLSPEKGIFLYMSKFYLRLFATGILLFFFIKILKLNPFFILLGLFLVYFELIIIALRNLYFRKLEII</sequence>
<feature type="transmembrane region" description="Helical" evidence="1">
    <location>
        <begin position="108"/>
        <end position="129"/>
    </location>
</feature>
<evidence type="ECO:0000313" key="2">
    <source>
        <dbReference type="EMBL" id="HGQ85025.1"/>
    </source>
</evidence>
<dbReference type="EMBL" id="DSZN01000016">
    <property type="protein sequence ID" value="HGQ85025.1"/>
    <property type="molecule type" value="Genomic_DNA"/>
</dbReference>
<keyword evidence="1" id="KW-0812">Transmembrane</keyword>
<name>A0A7C4NV98_9BACT</name>
<protein>
    <submittedName>
        <fullName evidence="2">Uncharacterized protein</fullName>
    </submittedName>
</protein>
<keyword evidence="1" id="KW-1133">Transmembrane helix</keyword>
<reference evidence="2" key="1">
    <citation type="journal article" date="2020" name="mSystems">
        <title>Genome- and Community-Level Interaction Insights into Carbon Utilization and Element Cycling Functions of Hydrothermarchaeota in Hydrothermal Sediment.</title>
        <authorList>
            <person name="Zhou Z."/>
            <person name="Liu Y."/>
            <person name="Xu W."/>
            <person name="Pan J."/>
            <person name="Luo Z.H."/>
            <person name="Li M."/>
        </authorList>
    </citation>
    <scope>NUCLEOTIDE SEQUENCE [LARGE SCALE GENOMIC DNA]</scope>
    <source>
        <strain evidence="2">SpSt-6</strain>
    </source>
</reference>
<accession>A0A7C4NV98</accession>
<keyword evidence="1" id="KW-0472">Membrane</keyword>
<organism evidence="2">
    <name type="scientific">Thermodesulfobacterium geofontis</name>
    <dbReference type="NCBI Taxonomy" id="1295609"/>
    <lineage>
        <taxon>Bacteria</taxon>
        <taxon>Pseudomonadati</taxon>
        <taxon>Thermodesulfobacteriota</taxon>
        <taxon>Thermodesulfobacteria</taxon>
        <taxon>Thermodesulfobacteriales</taxon>
        <taxon>Thermodesulfobacteriaceae</taxon>
        <taxon>Thermodesulfobacterium</taxon>
    </lineage>
</organism>
<dbReference type="AlphaFoldDB" id="A0A7C4NV98"/>
<comment type="caution">
    <text evidence="2">The sequence shown here is derived from an EMBL/GenBank/DDBJ whole genome shotgun (WGS) entry which is preliminary data.</text>
</comment>
<feature type="transmembrane region" description="Helical" evidence="1">
    <location>
        <begin position="12"/>
        <end position="32"/>
    </location>
</feature>
<feature type="transmembrane region" description="Helical" evidence="1">
    <location>
        <begin position="84"/>
        <end position="102"/>
    </location>
</feature>